<name>A0A1V8NRM6_CITBR</name>
<gene>
    <name evidence="1" type="ORF">BZK42_26785</name>
</gene>
<dbReference type="Proteomes" id="UP000192573">
    <property type="component" value="Unassembled WGS sequence"/>
</dbReference>
<dbReference type="RefSeq" id="WP_040233124.1">
    <property type="nucleotide sequence ID" value="NZ_CP077406.1"/>
</dbReference>
<reference evidence="1 2" key="1">
    <citation type="submission" date="2017-03" db="EMBL/GenBank/DDBJ databases">
        <authorList>
            <person name="Afonso C.L."/>
            <person name="Miller P.J."/>
            <person name="Scott M.A."/>
            <person name="Spackman E."/>
            <person name="Goraichik I."/>
            <person name="Dimitrov K.M."/>
            <person name="Suarez D.L."/>
            <person name="Swayne D.E."/>
        </authorList>
    </citation>
    <scope>NUCLEOTIDE SEQUENCE [LARGE SCALE GENOMIC DNA]</scope>
    <source>
        <strain evidence="1 2">ATCC 51113</strain>
    </source>
</reference>
<protein>
    <submittedName>
        <fullName evidence="1">Uncharacterized protein</fullName>
    </submittedName>
</protein>
<dbReference type="EMBL" id="NAEW01000035">
    <property type="protein sequence ID" value="OQM39064.1"/>
    <property type="molecule type" value="Genomic_DNA"/>
</dbReference>
<evidence type="ECO:0000313" key="2">
    <source>
        <dbReference type="Proteomes" id="UP000192573"/>
    </source>
</evidence>
<organism evidence="1 2">
    <name type="scientific">Citrobacter braakii</name>
    <dbReference type="NCBI Taxonomy" id="57706"/>
    <lineage>
        <taxon>Bacteria</taxon>
        <taxon>Pseudomonadati</taxon>
        <taxon>Pseudomonadota</taxon>
        <taxon>Gammaproteobacteria</taxon>
        <taxon>Enterobacterales</taxon>
        <taxon>Enterobacteriaceae</taxon>
        <taxon>Citrobacter</taxon>
        <taxon>Citrobacter freundii complex</taxon>
    </lineage>
</organism>
<dbReference type="AlphaFoldDB" id="A0A1V8NRM6"/>
<accession>A0A1V8NRM6</accession>
<proteinExistence type="predicted"/>
<sequence>MTDFSLSIIDSSTFPVVCIHGADLVPGDGANIIEDFERLIRHAEPFVLVIENGGSSRRQQEEGKARMLWLKENKTRMATVCKGIVFVTQDSQRLPQVEKQAAGLQSLLGIPFLARGSLSEAQSVGLSLLESAAPE</sequence>
<comment type="caution">
    <text evidence="1">The sequence shown here is derived from an EMBL/GenBank/DDBJ whole genome shotgun (WGS) entry which is preliminary data.</text>
</comment>
<evidence type="ECO:0000313" key="1">
    <source>
        <dbReference type="EMBL" id="OQM39064.1"/>
    </source>
</evidence>